<reference evidence="2" key="1">
    <citation type="journal article" date="2019" name="Int. J. Syst. Evol. Microbiol.">
        <title>The Global Catalogue of Microorganisms (GCM) 10K type strain sequencing project: providing services to taxonomists for standard genome sequencing and annotation.</title>
        <authorList>
            <consortium name="The Broad Institute Genomics Platform"/>
            <consortium name="The Broad Institute Genome Sequencing Center for Infectious Disease"/>
            <person name="Wu L."/>
            <person name="Ma J."/>
        </authorList>
    </citation>
    <scope>NUCLEOTIDE SEQUENCE [LARGE SCALE GENOMIC DNA]</scope>
    <source>
        <strain evidence="2">CCUG 59858</strain>
    </source>
</reference>
<gene>
    <name evidence="1" type="ORF">ACFORL_08905</name>
</gene>
<keyword evidence="2" id="KW-1185">Reference proteome</keyword>
<evidence type="ECO:0000313" key="2">
    <source>
        <dbReference type="Proteomes" id="UP001595758"/>
    </source>
</evidence>
<accession>A0ABV8CFV3</accession>
<name>A0ABV8CFV3_9GAMM</name>
<evidence type="ECO:0000313" key="1">
    <source>
        <dbReference type="EMBL" id="MFC3909188.1"/>
    </source>
</evidence>
<dbReference type="RefSeq" id="WP_382343168.1">
    <property type="nucleotide sequence ID" value="NZ_JBHSAB010000021.1"/>
</dbReference>
<dbReference type="EMBL" id="JBHSAB010000021">
    <property type="protein sequence ID" value="MFC3909188.1"/>
    <property type="molecule type" value="Genomic_DNA"/>
</dbReference>
<dbReference type="Proteomes" id="UP001595758">
    <property type="component" value="Unassembled WGS sequence"/>
</dbReference>
<organism evidence="1 2">
    <name type="scientific">Legionella dresdenensis</name>
    <dbReference type="NCBI Taxonomy" id="450200"/>
    <lineage>
        <taxon>Bacteria</taxon>
        <taxon>Pseudomonadati</taxon>
        <taxon>Pseudomonadota</taxon>
        <taxon>Gammaproteobacteria</taxon>
        <taxon>Legionellales</taxon>
        <taxon>Legionellaceae</taxon>
        <taxon>Legionella</taxon>
    </lineage>
</organism>
<sequence>MCKLYFWFAPTSLSSLPLLILDDHFKPVQNFSGIYAFILYQNSFQKETKLALQPFVDYYSNHSGLSQLFLTFKKNYLKKYTEGEGSAFFEENNIRKKIADMEKPVGGGQIIFCNNQVVCWDLKSRAYSCCESSPCNAHNPETLKAFVSSIGLPVNRYINLEAAELFDQRLNEYFDKQGKFVIRSEIQSEDLQQSTVTIEALANKISSSFGLSLLFELEKKEIKPSISIDCY</sequence>
<protein>
    <submittedName>
        <fullName evidence="1">Uncharacterized protein</fullName>
    </submittedName>
</protein>
<proteinExistence type="predicted"/>
<comment type="caution">
    <text evidence="1">The sequence shown here is derived from an EMBL/GenBank/DDBJ whole genome shotgun (WGS) entry which is preliminary data.</text>
</comment>